<gene>
    <name evidence="1" type="ORF">ATL42_3028</name>
</gene>
<reference evidence="1 2" key="1">
    <citation type="submission" date="2017-10" db="EMBL/GenBank/DDBJ databases">
        <title>Sequencing the genomes of 1000 actinobacteria strains.</title>
        <authorList>
            <person name="Klenk H.-P."/>
        </authorList>
    </citation>
    <scope>NUCLEOTIDE SEQUENCE [LARGE SCALE GENOMIC DNA]</scope>
    <source>
        <strain evidence="1 2">DSM 18966</strain>
    </source>
</reference>
<dbReference type="EMBL" id="PDJG01000001">
    <property type="protein sequence ID" value="PFG35094.1"/>
    <property type="molecule type" value="Genomic_DNA"/>
</dbReference>
<dbReference type="OrthoDB" id="4829678at2"/>
<accession>A0A2A9E8A5</accession>
<dbReference type="Proteomes" id="UP000225548">
    <property type="component" value="Unassembled WGS sequence"/>
</dbReference>
<organism evidence="1 2">
    <name type="scientific">Sanguibacter antarcticus</name>
    <dbReference type="NCBI Taxonomy" id="372484"/>
    <lineage>
        <taxon>Bacteria</taxon>
        <taxon>Bacillati</taxon>
        <taxon>Actinomycetota</taxon>
        <taxon>Actinomycetes</taxon>
        <taxon>Micrococcales</taxon>
        <taxon>Sanguibacteraceae</taxon>
        <taxon>Sanguibacter</taxon>
    </lineage>
</organism>
<protein>
    <submittedName>
        <fullName evidence="1">Uncharacterized protein</fullName>
    </submittedName>
</protein>
<proteinExistence type="predicted"/>
<evidence type="ECO:0000313" key="1">
    <source>
        <dbReference type="EMBL" id="PFG35094.1"/>
    </source>
</evidence>
<evidence type="ECO:0000313" key="2">
    <source>
        <dbReference type="Proteomes" id="UP000225548"/>
    </source>
</evidence>
<name>A0A2A9E8A5_9MICO</name>
<dbReference type="AlphaFoldDB" id="A0A2A9E8A5"/>
<keyword evidence="2" id="KW-1185">Reference proteome</keyword>
<sequence length="68" mass="7468">MDIAGAGQSVVDPTAHVCLVYHYTDGHDFTTESMLEGDAIAYMPVLDAHRVDDHQYVASFATIELRTV</sequence>
<comment type="caution">
    <text evidence="1">The sequence shown here is derived from an EMBL/GenBank/DDBJ whole genome shotgun (WGS) entry which is preliminary data.</text>
</comment>
<dbReference type="RefSeq" id="WP_098456029.1">
    <property type="nucleotide sequence ID" value="NZ_PDJG01000001.1"/>
</dbReference>